<sequence>MNPAGIRIVKEVSMRNPRSEKAGYLFILPWFLGLLLFTLGPMVFSLILSFSKWDIITGIRSIEFVGLDNFKAIFHDELFYQSLKVTFIFALVSVPLYQIVSLLIALLLNMRTRGMKLFRMIYFMPSVIPAVAVSMMWIMIFNPEYGILNRALAWFGIEGPAWLQDPSYALGALIVMGIWGVGNTIIIYLSGLQGVPEELYEAAQLDGAGPFRRFASVTVPMISPTIFFNLIMGIIGGFQYFTQAFVMTNGGPLNSTLFYNLYLYNKAFVSFEMGYASALSWILFAIILLFTLIVIRSSSMWVYYNGDDERD</sequence>
<keyword evidence="3" id="KW-1003">Cell membrane</keyword>
<feature type="transmembrane region" description="Helical" evidence="7">
    <location>
        <begin position="120"/>
        <end position="140"/>
    </location>
</feature>
<dbReference type="Gene3D" id="1.10.3720.10">
    <property type="entry name" value="MetI-like"/>
    <property type="match status" value="1"/>
</dbReference>
<protein>
    <submittedName>
        <fullName evidence="9">Spermidine/putrescine ABC transporter permease</fullName>
    </submittedName>
</protein>
<dbReference type="GO" id="GO:0055085">
    <property type="term" value="P:transmembrane transport"/>
    <property type="evidence" value="ECO:0007669"/>
    <property type="project" value="InterPro"/>
</dbReference>
<reference evidence="9" key="1">
    <citation type="submission" date="2021-03" db="EMBL/GenBank/DDBJ databases">
        <title>Antimicrobial resistance genes in bacteria isolated from Japanese honey, and their potential for conferring macrolide and lincosamide resistance in the American foulbrood pathogen Paenibacillus larvae.</title>
        <authorList>
            <person name="Okamoto M."/>
            <person name="Kumagai M."/>
            <person name="Kanamori H."/>
            <person name="Takamatsu D."/>
        </authorList>
    </citation>
    <scope>NUCLEOTIDE SEQUENCE</scope>
    <source>
        <strain evidence="9">J2TS6</strain>
    </source>
</reference>
<dbReference type="SUPFAM" id="SSF161098">
    <property type="entry name" value="MetI-like"/>
    <property type="match status" value="1"/>
</dbReference>
<feature type="domain" description="ABC transmembrane type-1" evidence="8">
    <location>
        <begin position="83"/>
        <end position="294"/>
    </location>
</feature>
<dbReference type="GO" id="GO:0005886">
    <property type="term" value="C:plasma membrane"/>
    <property type="evidence" value="ECO:0007669"/>
    <property type="project" value="UniProtKB-SubCell"/>
</dbReference>
<comment type="similarity">
    <text evidence="7">Belongs to the binding-protein-dependent transport system permease family.</text>
</comment>
<dbReference type="Pfam" id="PF00528">
    <property type="entry name" value="BPD_transp_1"/>
    <property type="match status" value="1"/>
</dbReference>
<gene>
    <name evidence="9" type="ORF">J2TS6_51990</name>
</gene>
<keyword evidence="10" id="KW-1185">Reference proteome</keyword>
<keyword evidence="2 7" id="KW-0813">Transport</keyword>
<dbReference type="InterPro" id="IPR035906">
    <property type="entry name" value="MetI-like_sf"/>
</dbReference>
<dbReference type="AlphaFoldDB" id="A0A919XMC5"/>
<feature type="transmembrane region" description="Helical" evidence="7">
    <location>
        <begin position="168"/>
        <end position="189"/>
    </location>
</feature>
<dbReference type="Proteomes" id="UP000679779">
    <property type="component" value="Unassembled WGS sequence"/>
</dbReference>
<evidence type="ECO:0000256" key="3">
    <source>
        <dbReference type="ARBA" id="ARBA00022475"/>
    </source>
</evidence>
<evidence type="ECO:0000256" key="6">
    <source>
        <dbReference type="ARBA" id="ARBA00023136"/>
    </source>
</evidence>
<proteinExistence type="inferred from homology"/>
<dbReference type="InterPro" id="IPR000515">
    <property type="entry name" value="MetI-like"/>
</dbReference>
<dbReference type="InterPro" id="IPR051393">
    <property type="entry name" value="ABC_transporter_permease"/>
</dbReference>
<evidence type="ECO:0000313" key="9">
    <source>
        <dbReference type="EMBL" id="GIO34058.1"/>
    </source>
</evidence>
<evidence type="ECO:0000259" key="8">
    <source>
        <dbReference type="PROSITE" id="PS50928"/>
    </source>
</evidence>
<feature type="transmembrane region" description="Helical" evidence="7">
    <location>
        <begin position="24"/>
        <end position="48"/>
    </location>
</feature>
<feature type="transmembrane region" description="Helical" evidence="7">
    <location>
        <begin position="273"/>
        <end position="295"/>
    </location>
</feature>
<evidence type="ECO:0000256" key="1">
    <source>
        <dbReference type="ARBA" id="ARBA00004651"/>
    </source>
</evidence>
<feature type="transmembrane region" description="Helical" evidence="7">
    <location>
        <begin position="221"/>
        <end position="241"/>
    </location>
</feature>
<evidence type="ECO:0000313" key="10">
    <source>
        <dbReference type="Proteomes" id="UP000679779"/>
    </source>
</evidence>
<keyword evidence="5 7" id="KW-1133">Transmembrane helix</keyword>
<dbReference type="PANTHER" id="PTHR30193:SF1">
    <property type="entry name" value="ABC TRANSPORTER PERMEASE PROTEIN YESP-RELATED"/>
    <property type="match status" value="1"/>
</dbReference>
<name>A0A919XMC5_9BACL</name>
<keyword evidence="6 7" id="KW-0472">Membrane</keyword>
<feature type="transmembrane region" description="Helical" evidence="7">
    <location>
        <begin position="87"/>
        <end position="108"/>
    </location>
</feature>
<evidence type="ECO:0000256" key="7">
    <source>
        <dbReference type="RuleBase" id="RU363032"/>
    </source>
</evidence>
<evidence type="ECO:0000256" key="5">
    <source>
        <dbReference type="ARBA" id="ARBA00022989"/>
    </source>
</evidence>
<evidence type="ECO:0000256" key="4">
    <source>
        <dbReference type="ARBA" id="ARBA00022692"/>
    </source>
</evidence>
<dbReference type="PANTHER" id="PTHR30193">
    <property type="entry name" value="ABC TRANSPORTER PERMEASE PROTEIN"/>
    <property type="match status" value="1"/>
</dbReference>
<dbReference type="PROSITE" id="PS50928">
    <property type="entry name" value="ABC_TM1"/>
    <property type="match status" value="1"/>
</dbReference>
<organism evidence="9 10">
    <name type="scientific">Paenibacillus albilobatus</name>
    <dbReference type="NCBI Taxonomy" id="2716884"/>
    <lineage>
        <taxon>Bacteria</taxon>
        <taxon>Bacillati</taxon>
        <taxon>Bacillota</taxon>
        <taxon>Bacilli</taxon>
        <taxon>Bacillales</taxon>
        <taxon>Paenibacillaceae</taxon>
        <taxon>Paenibacillus</taxon>
    </lineage>
</organism>
<comment type="subcellular location">
    <subcellularLocation>
        <location evidence="1 7">Cell membrane</location>
        <topology evidence="1 7">Multi-pass membrane protein</topology>
    </subcellularLocation>
</comment>
<comment type="caution">
    <text evidence="9">The sequence shown here is derived from an EMBL/GenBank/DDBJ whole genome shotgun (WGS) entry which is preliminary data.</text>
</comment>
<dbReference type="EMBL" id="BORQ01000008">
    <property type="protein sequence ID" value="GIO34058.1"/>
    <property type="molecule type" value="Genomic_DNA"/>
</dbReference>
<evidence type="ECO:0000256" key="2">
    <source>
        <dbReference type="ARBA" id="ARBA00022448"/>
    </source>
</evidence>
<accession>A0A919XMC5</accession>
<dbReference type="CDD" id="cd06261">
    <property type="entry name" value="TM_PBP2"/>
    <property type="match status" value="1"/>
</dbReference>
<keyword evidence="4 7" id="KW-0812">Transmembrane</keyword>